<organism evidence="3 4">
    <name type="scientific">Polarella glacialis</name>
    <name type="common">Dinoflagellate</name>
    <dbReference type="NCBI Taxonomy" id="89957"/>
    <lineage>
        <taxon>Eukaryota</taxon>
        <taxon>Sar</taxon>
        <taxon>Alveolata</taxon>
        <taxon>Dinophyceae</taxon>
        <taxon>Suessiales</taxon>
        <taxon>Suessiaceae</taxon>
        <taxon>Polarella</taxon>
    </lineage>
</organism>
<proteinExistence type="predicted"/>
<evidence type="ECO:0000256" key="2">
    <source>
        <dbReference type="SAM" id="SignalP"/>
    </source>
</evidence>
<comment type="caution">
    <text evidence="3">The sequence shown here is derived from an EMBL/GenBank/DDBJ whole genome shotgun (WGS) entry which is preliminary data.</text>
</comment>
<feature type="compositionally biased region" description="Basic residues" evidence="1">
    <location>
        <begin position="230"/>
        <end position="243"/>
    </location>
</feature>
<evidence type="ECO:0000256" key="1">
    <source>
        <dbReference type="SAM" id="MobiDB-lite"/>
    </source>
</evidence>
<accession>A0A813F4X9</accession>
<reference evidence="3" key="1">
    <citation type="submission" date="2021-02" db="EMBL/GenBank/DDBJ databases">
        <authorList>
            <person name="Dougan E. K."/>
            <person name="Rhodes N."/>
            <person name="Thang M."/>
            <person name="Chan C."/>
        </authorList>
    </citation>
    <scope>NUCLEOTIDE SEQUENCE</scope>
</reference>
<evidence type="ECO:0000313" key="4">
    <source>
        <dbReference type="Proteomes" id="UP000654075"/>
    </source>
</evidence>
<evidence type="ECO:0008006" key="5">
    <source>
        <dbReference type="Google" id="ProtNLM"/>
    </source>
</evidence>
<name>A0A813F4X9_POLGL</name>
<evidence type="ECO:0000313" key="3">
    <source>
        <dbReference type="EMBL" id="CAE8609302.1"/>
    </source>
</evidence>
<feature type="compositionally biased region" description="Polar residues" evidence="1">
    <location>
        <begin position="216"/>
        <end position="227"/>
    </location>
</feature>
<dbReference type="AlphaFoldDB" id="A0A813F4X9"/>
<dbReference type="Proteomes" id="UP000654075">
    <property type="component" value="Unassembled WGS sequence"/>
</dbReference>
<feature type="signal peptide" evidence="2">
    <location>
        <begin position="1"/>
        <end position="20"/>
    </location>
</feature>
<sequence>MTKHILSFAFLFLLCQTGRASAVCEGDQSENGTCVNDDSDAPAFVQAKIRRHPVAPSIDGNYTNKLAHVMITALNGDMLPFANKTVCKAAYPFLLDAIVATEVNFNTKTAMGTADSVVLGSDVVLHPEGLPQYYGFMSAGVGEHLESLNIFRITFVINSDKSHATMVMAASPSGTESCVFTNCEWNPITSNCDGFNFNLTKLLVGSMTGGEPAEASHTQAVQTQDPSRPSHAKCRLSRGQRRR</sequence>
<feature type="chain" id="PRO_5032519858" description="Secreted protein" evidence="2">
    <location>
        <begin position="21"/>
        <end position="243"/>
    </location>
</feature>
<feature type="region of interest" description="Disordered" evidence="1">
    <location>
        <begin position="208"/>
        <end position="243"/>
    </location>
</feature>
<gene>
    <name evidence="3" type="ORF">PGLA1383_LOCUS27129</name>
</gene>
<keyword evidence="4" id="KW-1185">Reference proteome</keyword>
<keyword evidence="2" id="KW-0732">Signal</keyword>
<dbReference type="EMBL" id="CAJNNV010024276">
    <property type="protein sequence ID" value="CAE8609302.1"/>
    <property type="molecule type" value="Genomic_DNA"/>
</dbReference>
<protein>
    <recommendedName>
        <fullName evidence="5">Secreted protein</fullName>
    </recommendedName>
</protein>